<accession>A0ABQ5N8C3</accession>
<dbReference type="PANTHER" id="PTHR37423">
    <property type="entry name" value="SOLUBLE LYTIC MUREIN TRANSGLYCOSYLASE-RELATED"/>
    <property type="match status" value="1"/>
</dbReference>
<comment type="caution">
    <text evidence="3">The sequence shown here is derived from an EMBL/GenBank/DDBJ whole genome shotgun (WGS) entry which is preliminary data.</text>
</comment>
<dbReference type="Pfam" id="PF01464">
    <property type="entry name" value="SLT"/>
    <property type="match status" value="1"/>
</dbReference>
<dbReference type="CDD" id="cd00254">
    <property type="entry name" value="LT-like"/>
    <property type="match status" value="1"/>
</dbReference>
<proteinExistence type="inferred from homology"/>
<dbReference type="Gene3D" id="1.10.530.10">
    <property type="match status" value="1"/>
</dbReference>
<reference evidence="3 4" key="1">
    <citation type="journal article" date="2024" name="Int. J. Syst. Evol. Microbiol.">
        <title>Clostridium omnivorum sp. nov., isolated from anoxic soil under the treatment of reductive soil disinfestation.</title>
        <authorList>
            <person name="Ueki A."/>
            <person name="Tonouchi A."/>
            <person name="Kaku N."/>
            <person name="Honma S."/>
            <person name="Ueki K."/>
        </authorList>
    </citation>
    <scope>NUCLEOTIDE SEQUENCE [LARGE SCALE GENOMIC DNA]</scope>
    <source>
        <strain evidence="3 4">E14</strain>
    </source>
</reference>
<protein>
    <submittedName>
        <fullName evidence="3">Lytic transglycosylase</fullName>
    </submittedName>
</protein>
<dbReference type="InterPro" id="IPR023346">
    <property type="entry name" value="Lysozyme-like_dom_sf"/>
</dbReference>
<sequence>MKIDNSTSAEKLIQFQLMTQILKSVSGESGAFEMVLQNLMQSAAEGKGDLSSLGLGEEDLSKLGYGGGQSLEGIVSNIKSDFNNSLSSGNITIDEAAEKAAEKYGVDKELIMAVIKQESDFNPTSTSGAGAMGLMQLMPGTAESLGVKNPYDVQQNVEGGTKYLKQLLDMYGNSKELALAAYNAGPGAVAKYNGIPKYKETQDYVKKVMGYYKNNIG</sequence>
<dbReference type="InterPro" id="IPR008258">
    <property type="entry name" value="Transglycosylase_SLT_dom_1"/>
</dbReference>
<comment type="similarity">
    <text evidence="1">Belongs to the transglycosylase Slt family.</text>
</comment>
<name>A0ABQ5N8C3_9CLOT</name>
<organism evidence="3 4">
    <name type="scientific">Clostridium omnivorum</name>
    <dbReference type="NCBI Taxonomy" id="1604902"/>
    <lineage>
        <taxon>Bacteria</taxon>
        <taxon>Bacillati</taxon>
        <taxon>Bacillota</taxon>
        <taxon>Clostridia</taxon>
        <taxon>Eubacteriales</taxon>
        <taxon>Clostridiaceae</taxon>
        <taxon>Clostridium</taxon>
    </lineage>
</organism>
<dbReference type="PANTHER" id="PTHR37423:SF2">
    <property type="entry name" value="MEMBRANE-BOUND LYTIC MUREIN TRANSGLYCOSYLASE C"/>
    <property type="match status" value="1"/>
</dbReference>
<gene>
    <name evidence="3" type="ORF">bsdE14_28370</name>
</gene>
<dbReference type="Proteomes" id="UP001208567">
    <property type="component" value="Unassembled WGS sequence"/>
</dbReference>
<evidence type="ECO:0000256" key="1">
    <source>
        <dbReference type="ARBA" id="ARBA00007734"/>
    </source>
</evidence>
<dbReference type="EMBL" id="BRXR01000001">
    <property type="protein sequence ID" value="GLC31427.1"/>
    <property type="molecule type" value="Genomic_DNA"/>
</dbReference>
<dbReference type="SUPFAM" id="SSF53955">
    <property type="entry name" value="Lysozyme-like"/>
    <property type="match status" value="1"/>
</dbReference>
<evidence type="ECO:0000313" key="4">
    <source>
        <dbReference type="Proteomes" id="UP001208567"/>
    </source>
</evidence>
<keyword evidence="4" id="KW-1185">Reference proteome</keyword>
<dbReference type="InterPro" id="IPR000189">
    <property type="entry name" value="Transglyc_AS"/>
</dbReference>
<dbReference type="PROSITE" id="PS00922">
    <property type="entry name" value="TRANSGLYCOSYLASE"/>
    <property type="match status" value="1"/>
</dbReference>
<feature type="domain" description="Transglycosylase SLT" evidence="2">
    <location>
        <begin position="96"/>
        <end position="203"/>
    </location>
</feature>
<evidence type="ECO:0000313" key="3">
    <source>
        <dbReference type="EMBL" id="GLC31427.1"/>
    </source>
</evidence>
<evidence type="ECO:0000259" key="2">
    <source>
        <dbReference type="Pfam" id="PF01464"/>
    </source>
</evidence>